<comment type="caution">
    <text evidence="2">The sequence shown here is derived from an EMBL/GenBank/DDBJ whole genome shotgun (WGS) entry which is preliminary data.</text>
</comment>
<proteinExistence type="predicted"/>
<dbReference type="RefSeq" id="WP_185073935.1">
    <property type="nucleotide sequence ID" value="NZ_JACHMB010000001.1"/>
</dbReference>
<sequence length="91" mass="9258">MPASSTPAPAGSRAASSCLGAGGIAGGRLLPRRGRDRGRPAPASARAGSRAAGSALAVIRRGYHRGRAIVSKVDARNRLDAVRIATEAGWR</sequence>
<evidence type="ECO:0000313" key="2">
    <source>
        <dbReference type="EMBL" id="MBB5780477.1"/>
    </source>
</evidence>
<accession>A0A7W9LE48</accession>
<dbReference type="Proteomes" id="UP000579153">
    <property type="component" value="Unassembled WGS sequence"/>
</dbReference>
<feature type="region of interest" description="Disordered" evidence="1">
    <location>
        <begin position="1"/>
        <end position="53"/>
    </location>
</feature>
<organism evidence="2 3">
    <name type="scientific">Nonomuraea jabiensis</name>
    <dbReference type="NCBI Taxonomy" id="882448"/>
    <lineage>
        <taxon>Bacteria</taxon>
        <taxon>Bacillati</taxon>
        <taxon>Actinomycetota</taxon>
        <taxon>Actinomycetes</taxon>
        <taxon>Streptosporangiales</taxon>
        <taxon>Streptosporangiaceae</taxon>
        <taxon>Nonomuraea</taxon>
    </lineage>
</organism>
<dbReference type="AlphaFoldDB" id="A0A7W9LE48"/>
<evidence type="ECO:0000256" key="1">
    <source>
        <dbReference type="SAM" id="MobiDB-lite"/>
    </source>
</evidence>
<evidence type="ECO:0000313" key="3">
    <source>
        <dbReference type="Proteomes" id="UP000579153"/>
    </source>
</evidence>
<gene>
    <name evidence="2" type="ORF">HD596_007233</name>
</gene>
<keyword evidence="3" id="KW-1185">Reference proteome</keyword>
<dbReference type="EMBL" id="JACHMB010000001">
    <property type="protein sequence ID" value="MBB5780477.1"/>
    <property type="molecule type" value="Genomic_DNA"/>
</dbReference>
<reference evidence="2 3" key="1">
    <citation type="submission" date="2020-08" db="EMBL/GenBank/DDBJ databases">
        <title>Sequencing the genomes of 1000 actinobacteria strains.</title>
        <authorList>
            <person name="Klenk H.-P."/>
        </authorList>
    </citation>
    <scope>NUCLEOTIDE SEQUENCE [LARGE SCALE GENOMIC DNA]</scope>
    <source>
        <strain evidence="2 3">DSM 45507</strain>
    </source>
</reference>
<protein>
    <submittedName>
        <fullName evidence="2">Uncharacterized protein</fullName>
    </submittedName>
</protein>
<name>A0A7W9LE48_9ACTN</name>
<feature type="compositionally biased region" description="Low complexity" evidence="1">
    <location>
        <begin position="40"/>
        <end position="53"/>
    </location>
</feature>